<evidence type="ECO:0000313" key="2">
    <source>
        <dbReference type="EMBL" id="CAL7937484.1"/>
    </source>
</evidence>
<dbReference type="Gene3D" id="3.90.1200.10">
    <property type="match status" value="1"/>
</dbReference>
<dbReference type="InterPro" id="IPR015897">
    <property type="entry name" value="CHK_kinase-like"/>
</dbReference>
<comment type="caution">
    <text evidence="2">The sequence shown here is derived from an EMBL/GenBank/DDBJ whole genome shotgun (WGS) entry which is preliminary data.</text>
</comment>
<organism evidence="2 3">
    <name type="scientific">Xylocopa violacea</name>
    <name type="common">Violet carpenter bee</name>
    <name type="synonym">Apis violacea</name>
    <dbReference type="NCBI Taxonomy" id="135666"/>
    <lineage>
        <taxon>Eukaryota</taxon>
        <taxon>Metazoa</taxon>
        <taxon>Ecdysozoa</taxon>
        <taxon>Arthropoda</taxon>
        <taxon>Hexapoda</taxon>
        <taxon>Insecta</taxon>
        <taxon>Pterygota</taxon>
        <taxon>Neoptera</taxon>
        <taxon>Endopterygota</taxon>
        <taxon>Hymenoptera</taxon>
        <taxon>Apocrita</taxon>
        <taxon>Aculeata</taxon>
        <taxon>Apoidea</taxon>
        <taxon>Anthophila</taxon>
        <taxon>Apidae</taxon>
        <taxon>Xylocopa</taxon>
        <taxon>Xylocopa</taxon>
    </lineage>
</organism>
<keyword evidence="3" id="KW-1185">Reference proteome</keyword>
<dbReference type="InterPro" id="IPR004119">
    <property type="entry name" value="EcKL"/>
</dbReference>
<dbReference type="SMART" id="SM00587">
    <property type="entry name" value="CHK"/>
    <property type="match status" value="1"/>
</dbReference>
<sequence>MAAISADQCRLNDPALSQACPVANESSLLLDSDVDKIVERKLRTTNFRVSQWRLEQLEKVDGFLGQYHRLYVTVKTGDRTERFRFFAKALPLSGSHLCSYVVESNALNKEIAIYSELIPRLGPGTCSKWSSDFYLGKSNAILVLEDAKENGYETVDRYLTYDEDHCVWAVRTFSVLHSRSLILDEKLRRSTGQTMLDVYGEMLSEVGLNTSNPYVSKFLQASCIGAESIIDLVEGLTSVERAALKQWANTWISRLPQMITRSKKFRNLISHGDVWANNIMFKEDSNGKVVGCYLVDMQYVRFSPPAIDFMMVSYLTTDYATRKQCYARLLDVYYDTMKKELASEGLDVERCLPRAEFLQSCDELRATVMAFALAYLPIMLISNDTLEKYSVKSSEGSNDVLHGDKRVEVVMLQWQITGQYKQRLTDLIIEIRDRLAKRELGDTAKH</sequence>
<dbReference type="InterPro" id="IPR011009">
    <property type="entry name" value="Kinase-like_dom_sf"/>
</dbReference>
<feature type="domain" description="CHK kinase-like" evidence="1">
    <location>
        <begin position="142"/>
        <end position="343"/>
    </location>
</feature>
<evidence type="ECO:0000313" key="3">
    <source>
        <dbReference type="Proteomes" id="UP001642520"/>
    </source>
</evidence>
<proteinExistence type="predicted"/>
<protein>
    <recommendedName>
        <fullName evidence="1">CHK kinase-like domain-containing protein</fullName>
    </recommendedName>
</protein>
<evidence type="ECO:0000259" key="1">
    <source>
        <dbReference type="SMART" id="SM00587"/>
    </source>
</evidence>
<name>A0ABP1NC41_XYLVO</name>
<dbReference type="PANTHER" id="PTHR11012:SF48">
    <property type="entry name" value="CHK KINASE-LIKE DOMAIN-CONTAINING PROTEIN-RELATED"/>
    <property type="match status" value="1"/>
</dbReference>
<reference evidence="2 3" key="1">
    <citation type="submission" date="2024-08" db="EMBL/GenBank/DDBJ databases">
        <authorList>
            <person name="Will J Nash"/>
            <person name="Angela Man"/>
            <person name="Seanna McTaggart"/>
            <person name="Kendall Baker"/>
            <person name="Tom Barker"/>
            <person name="Leah Catchpole"/>
            <person name="Alex Durrant"/>
            <person name="Karim Gharbi"/>
            <person name="Naomi Irish"/>
            <person name="Gemy Kaithakottil"/>
            <person name="Debby Ku"/>
            <person name="Aaliyah Providence"/>
            <person name="Felix Shaw"/>
            <person name="David Swarbreck"/>
            <person name="Chris Watkins"/>
            <person name="Ann M. McCartney"/>
            <person name="Giulio Formenti"/>
            <person name="Alice Mouton"/>
            <person name="Noel Vella"/>
            <person name="Bjorn M von Reumont"/>
            <person name="Adriana Vella"/>
            <person name="Wilfried Haerty"/>
        </authorList>
    </citation>
    <scope>NUCLEOTIDE SEQUENCE [LARGE SCALE GENOMIC DNA]</scope>
</reference>
<dbReference type="EMBL" id="CAXAJV020001288">
    <property type="protein sequence ID" value="CAL7937484.1"/>
    <property type="molecule type" value="Genomic_DNA"/>
</dbReference>
<accession>A0ABP1NC41</accession>
<dbReference type="Proteomes" id="UP001642520">
    <property type="component" value="Unassembled WGS sequence"/>
</dbReference>
<gene>
    <name evidence="2" type="ORF">XYLVIOL_LOCUS2742</name>
</gene>
<dbReference type="PANTHER" id="PTHR11012">
    <property type="entry name" value="PROTEIN KINASE-LIKE DOMAIN-CONTAINING"/>
    <property type="match status" value="1"/>
</dbReference>
<dbReference type="Pfam" id="PF02958">
    <property type="entry name" value="EcKL"/>
    <property type="match status" value="1"/>
</dbReference>
<dbReference type="SUPFAM" id="SSF56112">
    <property type="entry name" value="Protein kinase-like (PK-like)"/>
    <property type="match status" value="1"/>
</dbReference>